<dbReference type="InterPro" id="IPR005488">
    <property type="entry name" value="Etherase_MurQ"/>
</dbReference>
<evidence type="ECO:0000256" key="1">
    <source>
        <dbReference type="ARBA" id="ARBA00023239"/>
    </source>
</evidence>
<dbReference type="EC" id="4.2.1.126" evidence="3"/>
<dbReference type="NCBIfam" id="TIGR00274">
    <property type="entry name" value="N-acetylmuramic acid 6-phosphate etherase"/>
    <property type="match status" value="1"/>
</dbReference>
<dbReference type="GO" id="GO:0097367">
    <property type="term" value="F:carbohydrate derivative binding"/>
    <property type="evidence" value="ECO:0007669"/>
    <property type="project" value="InterPro"/>
</dbReference>
<dbReference type="PANTHER" id="PTHR10088">
    <property type="entry name" value="GLUCOKINASE REGULATORY PROTEIN"/>
    <property type="match status" value="1"/>
</dbReference>
<dbReference type="NCBIfam" id="NF003915">
    <property type="entry name" value="PRK05441.1"/>
    <property type="match status" value="1"/>
</dbReference>
<dbReference type="HAMAP" id="MF_00068">
    <property type="entry name" value="MurQ"/>
    <property type="match status" value="1"/>
</dbReference>
<dbReference type="GO" id="GO:0016803">
    <property type="term" value="F:ether hydrolase activity"/>
    <property type="evidence" value="ECO:0007669"/>
    <property type="project" value="TreeGrafter"/>
</dbReference>
<comment type="catalytic activity">
    <reaction evidence="3">
        <text>N-acetyl-D-muramate 6-phosphate + H2O = N-acetyl-D-glucosamine 6-phosphate + (R)-lactate</text>
        <dbReference type="Rhea" id="RHEA:26410"/>
        <dbReference type="ChEBI" id="CHEBI:15377"/>
        <dbReference type="ChEBI" id="CHEBI:16004"/>
        <dbReference type="ChEBI" id="CHEBI:57513"/>
        <dbReference type="ChEBI" id="CHEBI:58722"/>
        <dbReference type="EC" id="4.2.1.126"/>
    </reaction>
</comment>
<evidence type="ECO:0000256" key="3">
    <source>
        <dbReference type="HAMAP-Rule" id="MF_00068"/>
    </source>
</evidence>
<evidence type="ECO:0000313" key="5">
    <source>
        <dbReference type="EMBL" id="PQJ33036.1"/>
    </source>
</evidence>
<dbReference type="Gene3D" id="1.10.8.1080">
    <property type="match status" value="1"/>
</dbReference>
<comment type="caution">
    <text evidence="5">The sequence shown here is derived from an EMBL/GenBank/DDBJ whole genome shotgun (WGS) entry which is preliminary data.</text>
</comment>
<name>A0A2S7UDL5_9FLAO</name>
<evidence type="ECO:0000259" key="4">
    <source>
        <dbReference type="PROSITE" id="PS51464"/>
    </source>
</evidence>
<keyword evidence="6" id="KW-1185">Reference proteome</keyword>
<dbReference type="InterPro" id="IPR005486">
    <property type="entry name" value="Glucokinase_regulatory_CS"/>
</dbReference>
<feature type="active site" description="Proton donor" evidence="3">
    <location>
        <position position="80"/>
    </location>
</feature>
<reference evidence="5 6" key="1">
    <citation type="submission" date="2017-01" db="EMBL/GenBank/DDBJ databases">
        <title>Trade-off between light-utilization and light-protection in marine flavobacteria.</title>
        <authorList>
            <person name="Kumagai Y."/>
            <person name="Yoshizawa S."/>
            <person name="Kogure K."/>
            <person name="Iwasaki W."/>
        </authorList>
    </citation>
    <scope>NUCLEOTIDE SEQUENCE [LARGE SCALE GENOMIC DNA]</scope>
    <source>
        <strain evidence="5 6">KCTC 32109</strain>
    </source>
</reference>
<dbReference type="Pfam" id="PF22645">
    <property type="entry name" value="GKRP_SIS_N"/>
    <property type="match status" value="1"/>
</dbReference>
<dbReference type="CDD" id="cd05007">
    <property type="entry name" value="SIS_Etherase"/>
    <property type="match status" value="1"/>
</dbReference>
<proteinExistence type="inferred from homology"/>
<protein>
    <recommendedName>
        <fullName evidence="3">N-acetylmuramic acid 6-phosphate etherase</fullName>
        <shortName evidence="3">MurNAc-6-P etherase</shortName>
        <ecNumber evidence="3">4.2.1.126</ecNumber>
    </recommendedName>
    <alternativeName>
        <fullName evidence="3">N-acetylmuramic acid 6-phosphate hydrolase</fullName>
    </alternativeName>
    <alternativeName>
        <fullName evidence="3">N-acetylmuramic acid 6-phosphate lyase</fullName>
    </alternativeName>
</protein>
<dbReference type="SUPFAM" id="SSF53697">
    <property type="entry name" value="SIS domain"/>
    <property type="match status" value="1"/>
</dbReference>
<dbReference type="PANTHER" id="PTHR10088:SF4">
    <property type="entry name" value="GLUCOKINASE REGULATORY PROTEIN"/>
    <property type="match status" value="1"/>
</dbReference>
<dbReference type="InterPro" id="IPR040190">
    <property type="entry name" value="MURQ/GCKR"/>
</dbReference>
<evidence type="ECO:0000313" key="6">
    <source>
        <dbReference type="Proteomes" id="UP000239747"/>
    </source>
</evidence>
<accession>A0A2S7UDL5</accession>
<dbReference type="FunFam" id="3.40.50.10490:FF:000014">
    <property type="entry name" value="N-acetylmuramic acid 6-phosphate etherase"/>
    <property type="match status" value="1"/>
</dbReference>
<dbReference type="Gene3D" id="3.40.50.10490">
    <property type="entry name" value="Glucose-6-phosphate isomerase like protein, domain 1"/>
    <property type="match status" value="1"/>
</dbReference>
<comment type="pathway">
    <text evidence="3">Amino-sugar metabolism; N-acetylmuramate degradation.</text>
</comment>
<dbReference type="GO" id="GO:0097173">
    <property type="term" value="P:N-acetylmuramic acid catabolic process"/>
    <property type="evidence" value="ECO:0007669"/>
    <property type="project" value="UniProtKB-UniPathway"/>
</dbReference>
<feature type="domain" description="SIS" evidence="4">
    <location>
        <begin position="52"/>
        <end position="215"/>
    </location>
</feature>
<keyword evidence="2 3" id="KW-0119">Carbohydrate metabolism</keyword>
<dbReference type="GO" id="GO:0046348">
    <property type="term" value="P:amino sugar catabolic process"/>
    <property type="evidence" value="ECO:0007669"/>
    <property type="project" value="InterPro"/>
</dbReference>
<gene>
    <name evidence="3" type="primary">murQ</name>
    <name evidence="5" type="ORF">BST92_14385</name>
</gene>
<dbReference type="OrthoDB" id="9813395at2"/>
<comment type="function">
    <text evidence="3">Specifically catalyzes the cleavage of the D-lactyl ether substituent of MurNAc 6-phosphate, producing GlcNAc 6-phosphate and D-lactate.</text>
</comment>
<dbReference type="UniPathway" id="UPA00342"/>
<feature type="active site" evidence="3">
    <location>
        <position position="111"/>
    </location>
</feature>
<keyword evidence="1 3" id="KW-0456">Lyase</keyword>
<dbReference type="RefSeq" id="WP_105072090.1">
    <property type="nucleotide sequence ID" value="NZ_MTPW01000001.1"/>
</dbReference>
<sequence>MFTKTTEQDSLYDGLENMSTIDLLNNINREDQKVALAVQQVIPQIESFVEVIVNKMKTGGRLFYIGAGTSGRLGILDASECPPTFGVSPEKIIGLIAGGDTAIRHAVENAEDDSKQAIKDLQEHSVNDNDTVLGIAASGTTPYVLGGLQSCNQLNITTGAITCNNNSPIAVEAQFPITPIVGPEFVTGSSRMKAGTAQKMILNMISTTVMIKLGHIKGNKMVDMQLSNDKLVDRGTRMIMEQTGINYDNAHKALLEYGSVRSAVNHIESC</sequence>
<dbReference type="PROSITE" id="PS51464">
    <property type="entry name" value="SIS"/>
    <property type="match status" value="1"/>
</dbReference>
<organism evidence="5 6">
    <name type="scientific">Nonlabens arenilitoris</name>
    <dbReference type="NCBI Taxonomy" id="1217969"/>
    <lineage>
        <taxon>Bacteria</taxon>
        <taxon>Pseudomonadati</taxon>
        <taxon>Bacteroidota</taxon>
        <taxon>Flavobacteriia</taxon>
        <taxon>Flavobacteriales</taxon>
        <taxon>Flavobacteriaceae</taxon>
        <taxon>Nonlabens</taxon>
    </lineage>
</organism>
<dbReference type="InterPro" id="IPR046348">
    <property type="entry name" value="SIS_dom_sf"/>
</dbReference>
<comment type="subunit">
    <text evidence="3">Homodimer.</text>
</comment>
<dbReference type="GO" id="GO:0009254">
    <property type="term" value="P:peptidoglycan turnover"/>
    <property type="evidence" value="ECO:0007669"/>
    <property type="project" value="TreeGrafter"/>
</dbReference>
<evidence type="ECO:0000256" key="2">
    <source>
        <dbReference type="ARBA" id="ARBA00023277"/>
    </source>
</evidence>
<dbReference type="Proteomes" id="UP000239747">
    <property type="component" value="Unassembled WGS sequence"/>
</dbReference>
<dbReference type="EMBL" id="MTPW01000001">
    <property type="protein sequence ID" value="PQJ33036.1"/>
    <property type="molecule type" value="Genomic_DNA"/>
</dbReference>
<dbReference type="InterPro" id="IPR001347">
    <property type="entry name" value="SIS_dom"/>
</dbReference>
<dbReference type="NCBIfam" id="NF009222">
    <property type="entry name" value="PRK12570.1"/>
    <property type="match status" value="1"/>
</dbReference>
<dbReference type="PROSITE" id="PS01272">
    <property type="entry name" value="GCKR"/>
    <property type="match status" value="1"/>
</dbReference>
<comment type="miscellaneous">
    <text evidence="3">A lyase-type mechanism (elimination/hydration) is suggested for the cleavage of the lactyl ether bond of MurNAc 6-phosphate, with the formation of an alpha,beta-unsaturated aldehyde intermediate with (E)-stereochemistry, followed by the syn addition of water to give product.</text>
</comment>
<dbReference type="GO" id="GO:0016835">
    <property type="term" value="F:carbon-oxygen lyase activity"/>
    <property type="evidence" value="ECO:0007669"/>
    <property type="project" value="UniProtKB-UniRule"/>
</dbReference>
<dbReference type="AlphaFoldDB" id="A0A2S7UDL5"/>
<comment type="similarity">
    <text evidence="3">Belongs to the GCKR-like family. MurNAc-6-P etherase subfamily.</text>
</comment>